<comment type="caution">
    <text evidence="2">The sequence shown here is derived from an EMBL/GenBank/DDBJ whole genome shotgun (WGS) entry which is preliminary data.</text>
</comment>
<organism evidence="2 3">
    <name type="scientific">Cristinia sonorae</name>
    <dbReference type="NCBI Taxonomy" id="1940300"/>
    <lineage>
        <taxon>Eukaryota</taxon>
        <taxon>Fungi</taxon>
        <taxon>Dikarya</taxon>
        <taxon>Basidiomycota</taxon>
        <taxon>Agaricomycotina</taxon>
        <taxon>Agaricomycetes</taxon>
        <taxon>Agaricomycetidae</taxon>
        <taxon>Agaricales</taxon>
        <taxon>Pleurotineae</taxon>
        <taxon>Stephanosporaceae</taxon>
        <taxon>Cristinia</taxon>
    </lineage>
</organism>
<gene>
    <name evidence="2" type="ORF">BXZ70DRAFT_775153</name>
</gene>
<evidence type="ECO:0000313" key="2">
    <source>
        <dbReference type="EMBL" id="KAH8070763.1"/>
    </source>
</evidence>
<proteinExistence type="predicted"/>
<reference evidence="2" key="1">
    <citation type="journal article" date="2021" name="New Phytol.">
        <title>Evolutionary innovations through gain and loss of genes in the ectomycorrhizal Boletales.</title>
        <authorList>
            <person name="Wu G."/>
            <person name="Miyauchi S."/>
            <person name="Morin E."/>
            <person name="Kuo A."/>
            <person name="Drula E."/>
            <person name="Varga T."/>
            <person name="Kohler A."/>
            <person name="Feng B."/>
            <person name="Cao Y."/>
            <person name="Lipzen A."/>
            <person name="Daum C."/>
            <person name="Hundley H."/>
            <person name="Pangilinan J."/>
            <person name="Johnson J."/>
            <person name="Barry K."/>
            <person name="LaButti K."/>
            <person name="Ng V."/>
            <person name="Ahrendt S."/>
            <person name="Min B."/>
            <person name="Choi I.G."/>
            <person name="Park H."/>
            <person name="Plett J.M."/>
            <person name="Magnuson J."/>
            <person name="Spatafora J.W."/>
            <person name="Nagy L.G."/>
            <person name="Henrissat B."/>
            <person name="Grigoriev I.V."/>
            <person name="Yang Z.L."/>
            <person name="Xu J."/>
            <person name="Martin F.M."/>
        </authorList>
    </citation>
    <scope>NUCLEOTIDE SEQUENCE</scope>
    <source>
        <strain evidence="2">KKN 215</strain>
    </source>
</reference>
<name>A0A8K0UCR3_9AGAR</name>
<keyword evidence="3" id="KW-1185">Reference proteome</keyword>
<evidence type="ECO:0000313" key="3">
    <source>
        <dbReference type="Proteomes" id="UP000813824"/>
    </source>
</evidence>
<sequence>MLRSGNNRETNTQCRNVLYFWTIFAPVTETLWYDQVMLSMINNLDHTTRKDAMGRTCPLFRRFGQQTSSDGDWSTMLAVRILYLSTVTNFLTQDIGILLYRLIGR</sequence>
<dbReference type="Proteomes" id="UP000813824">
    <property type="component" value="Unassembled WGS sequence"/>
</dbReference>
<evidence type="ECO:0000256" key="1">
    <source>
        <dbReference type="SAM" id="Phobius"/>
    </source>
</evidence>
<keyword evidence="1" id="KW-0472">Membrane</keyword>
<feature type="transmembrane region" description="Helical" evidence="1">
    <location>
        <begin position="81"/>
        <end position="103"/>
    </location>
</feature>
<keyword evidence="1" id="KW-1133">Transmembrane helix</keyword>
<dbReference type="EMBL" id="JAEVFJ010000082">
    <property type="protein sequence ID" value="KAH8070763.1"/>
    <property type="molecule type" value="Genomic_DNA"/>
</dbReference>
<accession>A0A8K0UCR3</accession>
<dbReference type="AlphaFoldDB" id="A0A8K0UCR3"/>
<keyword evidence="1" id="KW-0812">Transmembrane</keyword>
<protein>
    <submittedName>
        <fullName evidence="2">Uncharacterized protein</fullName>
    </submittedName>
</protein>